<accession>A0A160KQ47</accession>
<keyword evidence="4" id="KW-1185">Reference proteome</keyword>
<organism evidence="3 4">
    <name type="scientific">Rathayibacter tritici</name>
    <dbReference type="NCBI Taxonomy" id="33888"/>
    <lineage>
        <taxon>Bacteria</taxon>
        <taxon>Bacillati</taxon>
        <taxon>Actinomycetota</taxon>
        <taxon>Actinomycetes</taxon>
        <taxon>Micrococcales</taxon>
        <taxon>Microbacteriaceae</taxon>
        <taxon>Rathayibacter</taxon>
    </lineage>
</organism>
<feature type="transmembrane region" description="Helical" evidence="2">
    <location>
        <begin position="42"/>
        <end position="62"/>
    </location>
</feature>
<evidence type="ECO:0000256" key="2">
    <source>
        <dbReference type="SAM" id="Phobius"/>
    </source>
</evidence>
<feature type="transmembrane region" description="Helical" evidence="2">
    <location>
        <begin position="212"/>
        <end position="234"/>
    </location>
</feature>
<proteinExistence type="predicted"/>
<gene>
    <name evidence="3" type="ORF">A6122_0466</name>
</gene>
<dbReference type="RefSeq" id="WP_068251164.1">
    <property type="nucleotide sequence ID" value="NZ_CP015515.1"/>
</dbReference>
<dbReference type="STRING" id="33888.A6122_0466"/>
<name>A0A160KQ47_9MICO</name>
<dbReference type="KEGG" id="rtn:A6122_0466"/>
<feature type="transmembrane region" description="Helical" evidence="2">
    <location>
        <begin position="413"/>
        <end position="433"/>
    </location>
</feature>
<evidence type="ECO:0000256" key="1">
    <source>
        <dbReference type="SAM" id="MobiDB-lite"/>
    </source>
</evidence>
<feature type="region of interest" description="Disordered" evidence="1">
    <location>
        <begin position="1"/>
        <end position="33"/>
    </location>
</feature>
<keyword evidence="2" id="KW-0472">Membrane</keyword>
<sequence length="441" mass="45983">MSTAQAAPPAQRLPESPPVQVAHRPAPRRPSLLARATATTPGALRLLLALTALAAVLFGVFAQQAGAMQARAATTAREQSAQLLGVQNVRTMLVDANAIAANTFLVGGLEPTELRASYVSSLTGAASAIAGLSAADSADTAALARVASSITTYSGLIEQARANNRQGFPVASAYLDQASAALSGDGGILEDLDGLVSSGADRVASAYDAVRWSVLLLIGSLVMLVLLLAAQVWLARRTHRYLNRPLATGTALLLVLGIGGALAYGSVAADAGTARVESYREALTVSNALIAASDAKSLESFTLITRGSGAALEERYTQAVASARDKLSGDLRDESARTRLVDEFGQWQSFHTEIRKVDEAGKWDQAVRVATATGTGTPNDLFSTFSSDAREVVQEKAVAAATTLDRGAEFSSLVSWVLLATGLAGAVFAWRGVAQRLEEYR</sequence>
<dbReference type="EMBL" id="CP015515">
    <property type="protein sequence ID" value="AND15626.1"/>
    <property type="molecule type" value="Genomic_DNA"/>
</dbReference>
<dbReference type="PATRIC" id="fig|33888.3.peg.528"/>
<evidence type="ECO:0000313" key="4">
    <source>
        <dbReference type="Proteomes" id="UP000077071"/>
    </source>
</evidence>
<protein>
    <recommendedName>
        <fullName evidence="5">Chemotaxis methyl-accepting receptor HlyB-like 4HB MCP domain-containing protein</fullName>
    </recommendedName>
</protein>
<dbReference type="Proteomes" id="UP000077071">
    <property type="component" value="Chromosome"/>
</dbReference>
<evidence type="ECO:0008006" key="5">
    <source>
        <dbReference type="Google" id="ProtNLM"/>
    </source>
</evidence>
<dbReference type="AlphaFoldDB" id="A0A160KQ47"/>
<evidence type="ECO:0000313" key="3">
    <source>
        <dbReference type="EMBL" id="AND15626.1"/>
    </source>
</evidence>
<dbReference type="OrthoDB" id="3218196at2"/>
<feature type="transmembrane region" description="Helical" evidence="2">
    <location>
        <begin position="246"/>
        <end position="265"/>
    </location>
</feature>
<keyword evidence="2" id="KW-1133">Transmembrane helix</keyword>
<keyword evidence="2" id="KW-0812">Transmembrane</keyword>
<reference evidence="3 4" key="1">
    <citation type="submission" date="2016-05" db="EMBL/GenBank/DDBJ databases">
        <title>Complete genome sequence of Rathayibacter tritici NCPPB 1953.</title>
        <authorList>
            <person name="Park J."/>
            <person name="Lee H.-H."/>
            <person name="Lee S.-W."/>
            <person name="Seo Y.-S."/>
        </authorList>
    </citation>
    <scope>NUCLEOTIDE SEQUENCE [LARGE SCALE GENOMIC DNA]</scope>
    <source>
        <strain evidence="3 4">NCPPB 1953</strain>
    </source>
</reference>